<comment type="caution">
    <text evidence="2">The sequence shown here is derived from an EMBL/GenBank/DDBJ whole genome shotgun (WGS) entry which is preliminary data.</text>
</comment>
<gene>
    <name evidence="2" type="ORF">FHU40_001297</name>
</gene>
<evidence type="ECO:0000313" key="3">
    <source>
        <dbReference type="Proteomes" id="UP000589626"/>
    </source>
</evidence>
<organism evidence="2 3">
    <name type="scientific">Nocardioides soli</name>
    <dbReference type="NCBI Taxonomy" id="1036020"/>
    <lineage>
        <taxon>Bacteria</taxon>
        <taxon>Bacillati</taxon>
        <taxon>Actinomycetota</taxon>
        <taxon>Actinomycetes</taxon>
        <taxon>Propionibacteriales</taxon>
        <taxon>Nocardioidaceae</taxon>
        <taxon>Nocardioides</taxon>
    </lineage>
</organism>
<feature type="chain" id="PRO_5030814467" description="Bacterial Ig-like domain-containing protein" evidence="1">
    <location>
        <begin position="29"/>
        <end position="381"/>
    </location>
</feature>
<dbReference type="RefSeq" id="WP_183591394.1">
    <property type="nucleotide sequence ID" value="NZ_JACHWR010000001.1"/>
</dbReference>
<proteinExistence type="predicted"/>
<feature type="signal peptide" evidence="1">
    <location>
        <begin position="1"/>
        <end position="28"/>
    </location>
</feature>
<evidence type="ECO:0000313" key="2">
    <source>
        <dbReference type="EMBL" id="MBB3041496.1"/>
    </source>
</evidence>
<protein>
    <recommendedName>
        <fullName evidence="4">Bacterial Ig-like domain-containing protein</fullName>
    </recommendedName>
</protein>
<keyword evidence="1" id="KW-0732">Signal</keyword>
<dbReference type="AlphaFoldDB" id="A0A7W4VTI1"/>
<accession>A0A7W4VTI1</accession>
<evidence type="ECO:0000256" key="1">
    <source>
        <dbReference type="SAM" id="SignalP"/>
    </source>
</evidence>
<evidence type="ECO:0008006" key="4">
    <source>
        <dbReference type="Google" id="ProtNLM"/>
    </source>
</evidence>
<reference evidence="2 3" key="1">
    <citation type="submission" date="2020-08" db="EMBL/GenBank/DDBJ databases">
        <title>Sequencing the genomes of 1000 actinobacteria strains.</title>
        <authorList>
            <person name="Klenk H.-P."/>
        </authorList>
    </citation>
    <scope>NUCLEOTIDE SEQUENCE [LARGE SCALE GENOMIC DNA]</scope>
    <source>
        <strain evidence="2 3">DSM 105498</strain>
    </source>
</reference>
<name>A0A7W4VTI1_9ACTN</name>
<sequence>MWVRRVVATLCVLAVAAVPVLVSPGAQAVVPTQGPTIVGTAQVGKTLTAQGATWPVAGTSTFAWYVGPSKIASGPTYVVRPARLGQQITLTETFTATVGGETGTASVTTPQVVEGDPPAPNRALTVTGPAEVGASLVAKRATFPVKGVTTLTWTIDGARVGTGRSYTIRPGDLGKVVRLTQYFSSNGYAATTLTLDRGPVGLGPAPVAFGRPSISGKVQAGSRLKVTGGTWSAPGRSTYAWSVDGTEVRRGRSYVVSLADVGSRVTVTETFTSPGYEPGTVSAQTPVVGPAPVRLRIKVGKARTGRRVAVIIRATSPGPEVPGKVRIGYSGRSLGAKKLTKGKTSLRLPRKKQDGEHRLRVIYRGKHGFGSASRIVMIRLR</sequence>
<dbReference type="Proteomes" id="UP000589626">
    <property type="component" value="Unassembled WGS sequence"/>
</dbReference>
<dbReference type="Gene3D" id="2.60.40.2700">
    <property type="match status" value="2"/>
</dbReference>
<dbReference type="EMBL" id="JACHWR010000001">
    <property type="protein sequence ID" value="MBB3041496.1"/>
    <property type="molecule type" value="Genomic_DNA"/>
</dbReference>
<keyword evidence="3" id="KW-1185">Reference proteome</keyword>